<reference evidence="1 2" key="1">
    <citation type="submission" date="2015-09" db="EMBL/GenBank/DDBJ databases">
        <title>A metagenomics-based metabolic model of nitrate-dependent anaerobic oxidation of methane by Methanoperedens-like archaea.</title>
        <authorList>
            <person name="Arshad A."/>
            <person name="Speth D.R."/>
            <person name="De Graaf R.M."/>
            <person name="Op Den Camp H.J."/>
            <person name="Jetten M.S."/>
            <person name="Welte C.U."/>
        </authorList>
    </citation>
    <scope>NUCLEOTIDE SEQUENCE [LARGE SCALE GENOMIC DNA]</scope>
</reference>
<evidence type="ECO:0000313" key="2">
    <source>
        <dbReference type="Proteomes" id="UP000050360"/>
    </source>
</evidence>
<organism evidence="1 2">
    <name type="scientific">Candidatus Methanoperedens nitratireducens</name>
    <dbReference type="NCBI Taxonomy" id="1392998"/>
    <lineage>
        <taxon>Archaea</taxon>
        <taxon>Methanobacteriati</taxon>
        <taxon>Methanobacteriota</taxon>
        <taxon>Stenosarchaea group</taxon>
        <taxon>Methanomicrobia</taxon>
        <taxon>Methanosarcinales</taxon>
        <taxon>ANME-2 cluster</taxon>
        <taxon>Candidatus Methanoperedentaceae</taxon>
        <taxon>Candidatus Methanoperedens</taxon>
    </lineage>
</organism>
<protein>
    <submittedName>
        <fullName evidence="1">Uncharacterized protein</fullName>
    </submittedName>
</protein>
<dbReference type="Gene3D" id="3.90.45.10">
    <property type="entry name" value="Peptide deformylase"/>
    <property type="match status" value="1"/>
</dbReference>
<evidence type="ECO:0000313" key="1">
    <source>
        <dbReference type="EMBL" id="KPQ42470.1"/>
    </source>
</evidence>
<dbReference type="AlphaFoldDB" id="A0A0P8A790"/>
<dbReference type="InterPro" id="IPR036821">
    <property type="entry name" value="Peptide_deformylase_sf"/>
</dbReference>
<comment type="caution">
    <text evidence="1">The sequence shown here is derived from an EMBL/GenBank/DDBJ whole genome shotgun (WGS) entry which is preliminary data.</text>
</comment>
<dbReference type="SUPFAM" id="SSF56420">
    <property type="entry name" value="Peptide deformylase"/>
    <property type="match status" value="1"/>
</dbReference>
<name>A0A0P8A790_9EURY</name>
<sequence length="173" mass="19925">MDIEHLKKAMDFTSAEKKLISSFDIPADAFIPLLLSLRDGGDWSYSVEDIKTIAVMDKTTVYDDEKKLGYSLEEIYLFINPVLNEEEGTVHRLEKCGNEIARMLVVRPYKVRVGSDRIIKATVHPLKKEIKVEELAQKELVFDGSTAYDIAHEMEHLMKKENKGEGLWEFKFK</sequence>
<proteinExistence type="predicted"/>
<gene>
    <name evidence="1" type="ORF">MPEBLZ_02980</name>
</gene>
<dbReference type="Proteomes" id="UP000050360">
    <property type="component" value="Unassembled WGS sequence"/>
</dbReference>
<accession>A0A0P8A790</accession>
<dbReference type="EMBL" id="LKCM01000232">
    <property type="protein sequence ID" value="KPQ42470.1"/>
    <property type="molecule type" value="Genomic_DNA"/>
</dbReference>